<dbReference type="InterPro" id="IPR023997">
    <property type="entry name" value="TonB-dep_OMP_SusC/RagA_CS"/>
</dbReference>
<dbReference type="GO" id="GO:0009279">
    <property type="term" value="C:cell outer membrane"/>
    <property type="evidence" value="ECO:0007669"/>
    <property type="project" value="UniProtKB-SubCell"/>
</dbReference>
<dbReference type="NCBIfam" id="TIGR04057">
    <property type="entry name" value="SusC_RagA_signa"/>
    <property type="match status" value="1"/>
</dbReference>
<dbReference type="InterPro" id="IPR037066">
    <property type="entry name" value="Plug_dom_sf"/>
</dbReference>
<comment type="subcellular location">
    <subcellularLocation>
        <location evidence="1 7">Cell outer membrane</location>
        <topology evidence="1 7">Multi-pass membrane protein</topology>
    </subcellularLocation>
</comment>
<evidence type="ECO:0000256" key="7">
    <source>
        <dbReference type="PROSITE-ProRule" id="PRU01360"/>
    </source>
</evidence>
<dbReference type="InterPro" id="IPR036942">
    <property type="entry name" value="Beta-barrel_TonB_sf"/>
</dbReference>
<dbReference type="SUPFAM" id="SSF49464">
    <property type="entry name" value="Carboxypeptidase regulatory domain-like"/>
    <property type="match status" value="1"/>
</dbReference>
<keyword evidence="3 7" id="KW-1134">Transmembrane beta strand</keyword>
<keyword evidence="11" id="KW-1185">Reference proteome</keyword>
<dbReference type="InterPro" id="IPR023996">
    <property type="entry name" value="TonB-dep_OMP_SusC/RagA"/>
</dbReference>
<keyword evidence="6 7" id="KW-0998">Cell outer membrane</keyword>
<keyword evidence="5 7" id="KW-0472">Membrane</keyword>
<reference evidence="10 11" key="1">
    <citation type="submission" date="2019-01" db="EMBL/GenBank/DDBJ databases">
        <title>Genome sequence of the Antarctic species Gelidibacter gilvus ACAM 158(T).</title>
        <authorList>
            <person name="Bowman J.P."/>
        </authorList>
    </citation>
    <scope>NUCLEOTIDE SEQUENCE [LARGE SCALE GENOMIC DNA]</scope>
    <source>
        <strain evidence="10 11">IC158</strain>
    </source>
</reference>
<feature type="chain" id="PRO_5020456532" evidence="8">
    <location>
        <begin position="23"/>
        <end position="1076"/>
    </location>
</feature>
<dbReference type="InterPro" id="IPR039426">
    <property type="entry name" value="TonB-dep_rcpt-like"/>
</dbReference>
<proteinExistence type="inferred from homology"/>
<keyword evidence="4 7" id="KW-0812">Transmembrane</keyword>
<evidence type="ECO:0000256" key="3">
    <source>
        <dbReference type="ARBA" id="ARBA00022452"/>
    </source>
</evidence>
<protein>
    <submittedName>
        <fullName evidence="10">SusC/RagA family TonB-linked outer membrane protein</fullName>
    </submittedName>
</protein>
<dbReference type="InterPro" id="IPR012910">
    <property type="entry name" value="Plug_dom"/>
</dbReference>
<evidence type="ECO:0000256" key="8">
    <source>
        <dbReference type="SAM" id="SignalP"/>
    </source>
</evidence>
<evidence type="ECO:0000259" key="9">
    <source>
        <dbReference type="Pfam" id="PF07715"/>
    </source>
</evidence>
<evidence type="ECO:0000256" key="4">
    <source>
        <dbReference type="ARBA" id="ARBA00022692"/>
    </source>
</evidence>
<dbReference type="Gene3D" id="2.170.130.10">
    <property type="entry name" value="TonB-dependent receptor, plug domain"/>
    <property type="match status" value="1"/>
</dbReference>
<evidence type="ECO:0000313" key="11">
    <source>
        <dbReference type="Proteomes" id="UP000289792"/>
    </source>
</evidence>
<sequence>MNVKLRSMLTFLAMLVVQFTFAQNKSITGTVKEPGGESLPGATVIIVGTNKGVSTDFDGNFKIEAKTGDKLEISYVGYSTQTITIDSKDNYLIELSIDNSLLDEVVVVAYGTASKESITGSISSVKSEAIAIRPVSNAAAALEGSAAGIQVNNTSGQPGDGVSIRIRGFTTINGSNSPLIVVDGVPFGGNLSDINPSDIESMSVLKDASASTLYGNRASNGVVMIQTKSGKGESNMNLSVKQGFFNRGIPEYDRIGPDDFMETMWKGYRNALLTDRPTLTVSEANALASGNLFDESLKLNIYNVPKDQLYTADGKLNPNAQILPGYAGDLNWYDGIERVGYRQEYNVNARNSNDKGGIYYSAGYLSEDGYIKKSDFDRFTARMNADYRPNDWLKYGLSLDGSHQKSSSLSATTGSSASFVNPFMYARNIAPIYPVHLHDPVTGEYLLDEQGNKLYDGGENTRGQYVGRHTVWENELNSQSSFRNTLHGQVFADFNFLSDFTFTIRGDLNVRNEENQSYNNAIIGDGAGNGGRASRSIYRYKNYTAQQILNWGRSFGDHNVEVIAGHESFYDNYNYLYGYKTTETFAGKEDLINFTEITQLYDYGVTYTTEGYFSRAKYNFNNKYYGEASFRRDGSSKFSKQKRWGNFWSVGASWIISKEDFFNVESIDDLKLRASYGQVGSDMGAGKYAYHALYNIAQNANLAALYKEQNGAEDLMWETSSSIGAALEGRAFDRVNFIIEYFDKRSDNLLFDINLPLSSGSTSTGSATSTITKNIGTISNSGLELTFDVDVVRNQDWRWKVGANATFMKNKIVRLPEENRENGLISGNFKRMEGRSIYDFYTYQFVGVDQMTGNALYKPDTEIYNVNGSNPEADPIPANFLTEINGEYYTTNTTYGIRDWSGSAIPDVFGSFNTEIGWKNFSLSGLFTYSIGGKTYDSSYSSLMAISGAPSALHVDILKSWNGVPDGMTDTSTNRIDPKGTPVVDFSRSSYNNATSNRFLQDGSYLVIKNINLSYKLPRQIVDKMTLKSMNFSVGVENLATFTKLKGMNPQQSFAGSSVNAFVTPRIFTFGVNVGL</sequence>
<comment type="similarity">
    <text evidence="7">Belongs to the TonB-dependent receptor family.</text>
</comment>
<dbReference type="NCBIfam" id="TIGR04056">
    <property type="entry name" value="OMP_RagA_SusC"/>
    <property type="match status" value="1"/>
</dbReference>
<evidence type="ECO:0000256" key="6">
    <source>
        <dbReference type="ARBA" id="ARBA00023237"/>
    </source>
</evidence>
<dbReference type="InterPro" id="IPR008969">
    <property type="entry name" value="CarboxyPept-like_regulatory"/>
</dbReference>
<dbReference type="Proteomes" id="UP000289792">
    <property type="component" value="Unassembled WGS sequence"/>
</dbReference>
<organism evidence="10 11">
    <name type="scientific">Gelidibacter gilvus</name>
    <dbReference type="NCBI Taxonomy" id="59602"/>
    <lineage>
        <taxon>Bacteria</taxon>
        <taxon>Pseudomonadati</taxon>
        <taxon>Bacteroidota</taxon>
        <taxon>Flavobacteriia</taxon>
        <taxon>Flavobacteriales</taxon>
        <taxon>Flavobacteriaceae</taxon>
        <taxon>Gelidibacter</taxon>
    </lineage>
</organism>
<dbReference type="Pfam" id="PF07715">
    <property type="entry name" value="Plug"/>
    <property type="match status" value="1"/>
</dbReference>
<evidence type="ECO:0000256" key="5">
    <source>
        <dbReference type="ARBA" id="ARBA00023136"/>
    </source>
</evidence>
<evidence type="ECO:0000256" key="1">
    <source>
        <dbReference type="ARBA" id="ARBA00004571"/>
    </source>
</evidence>
<dbReference type="Pfam" id="PF13715">
    <property type="entry name" value="CarbopepD_reg_2"/>
    <property type="match status" value="1"/>
</dbReference>
<feature type="domain" description="TonB-dependent receptor plug" evidence="9">
    <location>
        <begin position="115"/>
        <end position="222"/>
    </location>
</feature>
<gene>
    <name evidence="10" type="ORF">ESZ48_13385</name>
</gene>
<accession>A0A4Q0XDQ1</accession>
<evidence type="ECO:0000256" key="2">
    <source>
        <dbReference type="ARBA" id="ARBA00022448"/>
    </source>
</evidence>
<dbReference type="PROSITE" id="PS52016">
    <property type="entry name" value="TONB_DEPENDENT_REC_3"/>
    <property type="match status" value="1"/>
</dbReference>
<evidence type="ECO:0000313" key="10">
    <source>
        <dbReference type="EMBL" id="RXJ46081.1"/>
    </source>
</evidence>
<name>A0A4Q0XDQ1_9FLAO</name>
<dbReference type="AlphaFoldDB" id="A0A4Q0XDQ1"/>
<keyword evidence="2 7" id="KW-0813">Transport</keyword>
<comment type="caution">
    <text evidence="10">The sequence shown here is derived from an EMBL/GenBank/DDBJ whole genome shotgun (WGS) entry which is preliminary data.</text>
</comment>
<dbReference type="Gene3D" id="2.40.170.20">
    <property type="entry name" value="TonB-dependent receptor, beta-barrel domain"/>
    <property type="match status" value="1"/>
</dbReference>
<feature type="signal peptide" evidence="8">
    <location>
        <begin position="1"/>
        <end position="22"/>
    </location>
</feature>
<dbReference type="EMBL" id="SDDZ01000008">
    <property type="protein sequence ID" value="RXJ46081.1"/>
    <property type="molecule type" value="Genomic_DNA"/>
</dbReference>
<dbReference type="SUPFAM" id="SSF56935">
    <property type="entry name" value="Porins"/>
    <property type="match status" value="1"/>
</dbReference>
<dbReference type="Gene3D" id="2.60.40.1120">
    <property type="entry name" value="Carboxypeptidase-like, regulatory domain"/>
    <property type="match status" value="1"/>
</dbReference>
<keyword evidence="8" id="KW-0732">Signal</keyword>
<dbReference type="OrthoDB" id="9768177at2"/>